<evidence type="ECO:0000313" key="1">
    <source>
        <dbReference type="EMBL" id="MCJ0742578.1"/>
    </source>
</evidence>
<dbReference type="EMBL" id="JALGBH010000001">
    <property type="protein sequence ID" value="MCJ0742578.1"/>
    <property type="molecule type" value="Genomic_DNA"/>
</dbReference>
<organism evidence="1 2">
    <name type="scientific">Pedobacter montanisoli</name>
    <dbReference type="NCBI Taxonomy" id="2923277"/>
    <lineage>
        <taxon>Bacteria</taxon>
        <taxon>Pseudomonadati</taxon>
        <taxon>Bacteroidota</taxon>
        <taxon>Sphingobacteriia</taxon>
        <taxon>Sphingobacteriales</taxon>
        <taxon>Sphingobacteriaceae</taxon>
        <taxon>Pedobacter</taxon>
    </lineage>
</organism>
<keyword evidence="2" id="KW-1185">Reference proteome</keyword>
<dbReference type="Proteomes" id="UP001165460">
    <property type="component" value="Unassembled WGS sequence"/>
</dbReference>
<sequence>MDRLKNSVLDNSYTNAEQFSKPVNQTDFTEEIFENNMSEAVVNENYCETQNEATKIKTVWHELINYRYAIL</sequence>
<reference evidence="1" key="1">
    <citation type="submission" date="2022-03" db="EMBL/GenBank/DDBJ databases">
        <authorList>
            <person name="Woo C.Y."/>
        </authorList>
    </citation>
    <scope>NUCLEOTIDE SEQUENCE</scope>
    <source>
        <strain evidence="1">CYS-01</strain>
    </source>
</reference>
<proteinExistence type="predicted"/>
<evidence type="ECO:0000313" key="2">
    <source>
        <dbReference type="Proteomes" id="UP001165460"/>
    </source>
</evidence>
<gene>
    <name evidence="1" type="ORF">MMF97_07635</name>
</gene>
<accession>A0ABS9ZW86</accession>
<dbReference type="RefSeq" id="WP_243361106.1">
    <property type="nucleotide sequence ID" value="NZ_JALGBH010000001.1"/>
</dbReference>
<protein>
    <submittedName>
        <fullName evidence="1">Uncharacterized protein</fullName>
    </submittedName>
</protein>
<comment type="caution">
    <text evidence="1">The sequence shown here is derived from an EMBL/GenBank/DDBJ whole genome shotgun (WGS) entry which is preliminary data.</text>
</comment>
<name>A0ABS9ZW86_9SPHI</name>